<dbReference type="GO" id="GO:0003682">
    <property type="term" value="F:chromatin binding"/>
    <property type="evidence" value="ECO:0007669"/>
    <property type="project" value="UniProtKB-UniRule"/>
</dbReference>
<dbReference type="CDD" id="cd04708">
    <property type="entry name" value="BAH_plantDCM_II"/>
    <property type="match status" value="1"/>
</dbReference>
<feature type="compositionally biased region" description="Basic and acidic residues" evidence="13">
    <location>
        <begin position="42"/>
        <end position="51"/>
    </location>
</feature>
<dbReference type="InterPro" id="IPR029063">
    <property type="entry name" value="SAM-dependent_MTases_sf"/>
</dbReference>
<evidence type="ECO:0000256" key="3">
    <source>
        <dbReference type="ARBA" id="ARBA00022679"/>
    </source>
</evidence>
<dbReference type="Gene3D" id="2.30.30.490">
    <property type="match status" value="2"/>
</dbReference>
<dbReference type="FunFam" id="3.40.50.150:FF:000128">
    <property type="entry name" value="DNA (cytosine-5)-methyltransferase"/>
    <property type="match status" value="1"/>
</dbReference>
<feature type="region of interest" description="Disordered" evidence="13">
    <location>
        <begin position="1"/>
        <end position="77"/>
    </location>
</feature>
<dbReference type="FunFam" id="3.90.120.10:FF:000002">
    <property type="entry name" value="DNA (cytosine-5)-methyltransferase"/>
    <property type="match status" value="1"/>
</dbReference>
<feature type="compositionally biased region" description="Basic and acidic residues" evidence="13">
    <location>
        <begin position="58"/>
        <end position="67"/>
    </location>
</feature>
<dbReference type="Gene3D" id="3.90.120.10">
    <property type="entry name" value="DNA Methylase, subunit A, domain 2"/>
    <property type="match status" value="2"/>
</dbReference>
<gene>
    <name evidence="15" type="ORF">OIU74_003754</name>
</gene>
<evidence type="ECO:0000256" key="2">
    <source>
        <dbReference type="ARBA" id="ARBA00022603"/>
    </source>
</evidence>
<dbReference type="InterPro" id="IPR031303">
    <property type="entry name" value="C5_meth_CS"/>
</dbReference>
<dbReference type="NCBIfam" id="TIGR00675">
    <property type="entry name" value="dcm"/>
    <property type="match status" value="1"/>
</dbReference>
<dbReference type="SMART" id="SM00439">
    <property type="entry name" value="BAH"/>
    <property type="match status" value="2"/>
</dbReference>
<proteinExistence type="inferred from homology"/>
<dbReference type="PROSITE" id="PS00094">
    <property type="entry name" value="C5_MTASE_1"/>
    <property type="match status" value="1"/>
</dbReference>
<dbReference type="PANTHER" id="PTHR10629:SF52">
    <property type="entry name" value="DNA (CYTOSINE-5)-METHYLTRANSFERASE 1"/>
    <property type="match status" value="1"/>
</dbReference>
<dbReference type="SUPFAM" id="SSF53335">
    <property type="entry name" value="S-adenosyl-L-methionine-dependent methyltransferases"/>
    <property type="match status" value="1"/>
</dbReference>
<evidence type="ECO:0000313" key="15">
    <source>
        <dbReference type="EMBL" id="KAJ6738841.1"/>
    </source>
</evidence>
<keyword evidence="16" id="KW-1185">Reference proteome</keyword>
<sequence length="1573" mass="177387">MGPSSILDKTTNDPVDNSTFSASSVGMRKNKKEKQKSSVSNAKKEVPEKNAKGKKRHVSDTSKEDHGGGSLKRPRRAAACKDFKEKCLRLHEEKSSVVESKKEQVVNEEILALRLTQGQEEGRPNRRLIDFVVHDANGNPQPLEMIEVDDMFISGVIMPLEESLDKEKEVPVRCEGFGRIEAWDISGYEDGSPVIWLSTEVADYECIKPAGGYKKFFDHFFQKALACIEVYKKLSRFSGGNPELTLDELLAGVVRAMGGNKCFSGSASVKNFLVSQGEFIYHQITGLDQTCKKNDKMLSDLPALVALRDESRNHGSVLLAKAVNSGGNVVIDPKSVDGAIVNQANQSSTIAEDDEDAKLARLLQEEEYWHSNVRQKKSQGSASASNTIYIKINEDEIANDYPLPVFYKHSDEETDEYIVVASDDVIEHPDDLPRKMLHNWSLYNSDSRLISLELLPMKPCEDIDVTIFGSGSMTEDDGSGFCLDDDPDQSSSRVSEAEDDMGLPIFLSAIKEWMIEFGSSMIFISIRTDMAWYRLGKPSKQYDSWYKPVLKTVKLARSIITLLKEQSRVSRLSFADVIRKVAEFKKDHHAYISSDSAAIERYVVVHGQIILQLFAEFPDQKIKKCAFVVGLNRKMEERHHTKWVVNKKAIVQKFQSNLNPRAAMDSLAPGASKRKLMQATTTRLINRIWGEYYSNYSPEDFEEGADCEVKEEDEAEEQDENEDDDKEEVVEKTQKPHSVSERTKSHTSQKEVRWDGNPVSKTSSGEAIYKRAIVCGEVVLVGNAVLVEVDESDELPAIYFVEYMFETRNGSRMFHGRMMKRGSETVLGNTANDREVFLTTECMNYKLQDVKQAIILEVRKRPWGHDHRKDNTNADRIDREKAEEKKKKGLQVEYYCKSLYWPERGAFFTLPHDTMGLGSGVCHSCNLKIAEEDKGIFRVNSSQTGFSYKGNEYSVHDFVYVSPHQFSTERGENETFKGGRNVGLKPYVVCQLLEVVLRKPKQAETRSTQVKVQRFFRPDDISPEKAYCSDIREIYYSEETHLLSVETIEGKCEVRKKNDIPTCIAPAIFDNIFFCEHMYDPSIGSLKQLPAQIKSKFLAVCRDSDVTCRKRKGKSKEGENDIEADKQREASPENRLATLDIFAGCGGLSEGLQQAGVSSTKWAIEYEEPAGEAFKLNHAGSLMFINNCNVILRAVMEKCGDADDCISTPEATELASSLDAKVIDGLPLPGQVDFINGGPPCQGFSGMNRFNQSSWSKVQCEMILAFLSFADYFRPKYFLLENVRNFVSFNKGQTFRLTIASLLQMGYQVRFGILEAGAYGVSQSRKRAFIWAASPEEILPEWPEPMHVFAAPELKIALSEKSQYAAVRSTAYGAPFRAITVRDTIGDLPDVRNGASKTNLEYGNDPISWFQKKIRGDMAVLTDHISKEMNELNLIRCKKIPKQPGADWRDLPDEKVKLSTGQMVDLIPWCLPNTAKRHNQWKGLFGRLDWEGNFPTSITDPQPMGKVGMCFHPEQDRILTVRECARSQGFPDSYQFSGNIHHKHRQIGNAVPPPLAYALGRKLKEALDRKRQE</sequence>
<evidence type="ECO:0000256" key="13">
    <source>
        <dbReference type="SAM" id="MobiDB-lite"/>
    </source>
</evidence>
<dbReference type="FunFam" id="3.40.50.150:FF:000108">
    <property type="entry name" value="DNA (cytosine-5)-methyltransferase"/>
    <property type="match status" value="1"/>
</dbReference>
<dbReference type="EC" id="2.1.1.37" evidence="8"/>
<dbReference type="Pfam" id="PF01426">
    <property type="entry name" value="BAH"/>
    <property type="match status" value="2"/>
</dbReference>
<dbReference type="GO" id="GO:0003677">
    <property type="term" value="F:DNA binding"/>
    <property type="evidence" value="ECO:0007669"/>
    <property type="project" value="UniProtKB-KW"/>
</dbReference>
<name>A0A9Q0UYH4_9ROSI</name>
<evidence type="ECO:0000256" key="8">
    <source>
        <dbReference type="PIRNR" id="PIRNR037404"/>
    </source>
</evidence>
<dbReference type="PANTHER" id="PTHR10629">
    <property type="entry name" value="CYTOSINE-SPECIFIC METHYLTRANSFERASE"/>
    <property type="match status" value="1"/>
</dbReference>
<keyword evidence="3 8" id="KW-0808">Transferase</keyword>
<dbReference type="Gene3D" id="3.40.50.150">
    <property type="entry name" value="Vaccinia Virus protein VP39"/>
    <property type="match status" value="1"/>
</dbReference>
<protein>
    <recommendedName>
        <fullName evidence="8">DNA (cytosine-5)-methyltransferase</fullName>
        <ecNumber evidence="8">2.1.1.37</ecNumber>
    </recommendedName>
</protein>
<dbReference type="PROSITE" id="PS51679">
    <property type="entry name" value="SAM_MT_C5"/>
    <property type="match status" value="1"/>
</dbReference>
<dbReference type="InterPro" id="IPR022702">
    <property type="entry name" value="Cytosine_MeTrfase1_RFD"/>
</dbReference>
<comment type="similarity">
    <text evidence="8 10 11">Belongs to the class I-like SAM-binding methyltransferase superfamily. C5-methyltransferase family.</text>
</comment>
<comment type="catalytic activity">
    <reaction evidence="8 12">
        <text>a 2'-deoxycytidine in DNA + S-adenosyl-L-methionine = a 5-methyl-2'-deoxycytidine in DNA + S-adenosyl-L-homocysteine + H(+)</text>
        <dbReference type="Rhea" id="RHEA:13681"/>
        <dbReference type="Rhea" id="RHEA-COMP:11369"/>
        <dbReference type="Rhea" id="RHEA-COMP:11370"/>
        <dbReference type="ChEBI" id="CHEBI:15378"/>
        <dbReference type="ChEBI" id="CHEBI:57856"/>
        <dbReference type="ChEBI" id="CHEBI:59789"/>
        <dbReference type="ChEBI" id="CHEBI:85452"/>
        <dbReference type="ChEBI" id="CHEBI:85454"/>
        <dbReference type="EC" id="2.1.1.37"/>
    </reaction>
</comment>
<evidence type="ECO:0000256" key="10">
    <source>
        <dbReference type="PROSITE-ProRule" id="PRU01016"/>
    </source>
</evidence>
<evidence type="ECO:0000256" key="1">
    <source>
        <dbReference type="ARBA" id="ARBA00004123"/>
    </source>
</evidence>
<dbReference type="GO" id="GO:0044027">
    <property type="term" value="P:negative regulation of gene expression via chromosomal CpG island methylation"/>
    <property type="evidence" value="ECO:0007669"/>
    <property type="project" value="TreeGrafter"/>
</dbReference>
<feature type="compositionally biased region" description="Basic and acidic residues" evidence="13">
    <location>
        <begin position="729"/>
        <end position="754"/>
    </location>
</feature>
<organism evidence="15 16">
    <name type="scientific">Salix koriyanagi</name>
    <dbReference type="NCBI Taxonomy" id="2511006"/>
    <lineage>
        <taxon>Eukaryota</taxon>
        <taxon>Viridiplantae</taxon>
        <taxon>Streptophyta</taxon>
        <taxon>Embryophyta</taxon>
        <taxon>Tracheophyta</taxon>
        <taxon>Spermatophyta</taxon>
        <taxon>Magnoliopsida</taxon>
        <taxon>eudicotyledons</taxon>
        <taxon>Gunneridae</taxon>
        <taxon>Pentapetalae</taxon>
        <taxon>rosids</taxon>
        <taxon>fabids</taxon>
        <taxon>Malpighiales</taxon>
        <taxon>Salicaceae</taxon>
        <taxon>Saliceae</taxon>
        <taxon>Salix</taxon>
    </lineage>
</organism>
<feature type="domain" description="BAH" evidence="14">
    <location>
        <begin position="777"/>
        <end position="911"/>
    </location>
</feature>
<feature type="active site" evidence="9 10">
    <location>
        <position position="1241"/>
    </location>
</feature>
<feature type="region of interest" description="Disordered" evidence="13">
    <location>
        <begin position="1112"/>
        <end position="1131"/>
    </location>
</feature>
<dbReference type="GO" id="GO:0032259">
    <property type="term" value="P:methylation"/>
    <property type="evidence" value="ECO:0007669"/>
    <property type="project" value="UniProtKB-KW"/>
</dbReference>
<dbReference type="PIRSF" id="PIRSF037404">
    <property type="entry name" value="DNMT1"/>
    <property type="match status" value="1"/>
</dbReference>
<reference evidence="15" key="2">
    <citation type="journal article" date="2023" name="Int. J. Mol. Sci.">
        <title>De Novo Assembly and Annotation of 11 Diverse Shrub Willow (Salix) Genomes Reveals Novel Gene Organization in Sex-Linked Regions.</title>
        <authorList>
            <person name="Hyden B."/>
            <person name="Feng K."/>
            <person name="Yates T.B."/>
            <person name="Jawdy S."/>
            <person name="Cereghino C."/>
            <person name="Smart L.B."/>
            <person name="Muchero W."/>
        </authorList>
    </citation>
    <scope>NUCLEOTIDE SEQUENCE</scope>
    <source>
        <tissue evidence="15">Shoot tip</tissue>
    </source>
</reference>
<dbReference type="Pfam" id="PF00145">
    <property type="entry name" value="DNA_methylase"/>
    <property type="match status" value="1"/>
</dbReference>
<dbReference type="PRINTS" id="PR00105">
    <property type="entry name" value="C5METTRFRASE"/>
</dbReference>
<feature type="compositionally biased region" description="Basic and acidic residues" evidence="13">
    <location>
        <begin position="1115"/>
        <end position="1131"/>
    </location>
</feature>
<keyword evidence="5" id="KW-0677">Repeat</keyword>
<evidence type="ECO:0000256" key="6">
    <source>
        <dbReference type="ARBA" id="ARBA00023125"/>
    </source>
</evidence>
<accession>A0A9Q0UYH4</accession>
<keyword evidence="4 8" id="KW-0949">S-adenosyl-L-methionine</keyword>
<dbReference type="PROSITE" id="PS51038">
    <property type="entry name" value="BAH"/>
    <property type="match status" value="2"/>
</dbReference>
<evidence type="ECO:0000256" key="7">
    <source>
        <dbReference type="ARBA" id="ARBA00023242"/>
    </source>
</evidence>
<dbReference type="GO" id="GO:0005634">
    <property type="term" value="C:nucleus"/>
    <property type="evidence" value="ECO:0007669"/>
    <property type="project" value="UniProtKB-SubCell"/>
</dbReference>
<dbReference type="Proteomes" id="UP001151752">
    <property type="component" value="Chromosome 4"/>
</dbReference>
<reference evidence="15" key="1">
    <citation type="submission" date="2022-11" db="EMBL/GenBank/DDBJ databases">
        <authorList>
            <person name="Hyden B.L."/>
            <person name="Feng K."/>
            <person name="Yates T."/>
            <person name="Jawdy S."/>
            <person name="Smart L.B."/>
            <person name="Muchero W."/>
        </authorList>
    </citation>
    <scope>NUCLEOTIDE SEQUENCE</scope>
    <source>
        <tissue evidence="15">Shoot tip</tissue>
    </source>
</reference>
<dbReference type="CDD" id="cd04712">
    <property type="entry name" value="BAH_DCM_I"/>
    <property type="match status" value="1"/>
</dbReference>
<dbReference type="InterPro" id="IPR050390">
    <property type="entry name" value="C5-Methyltransferase"/>
</dbReference>
<evidence type="ECO:0000256" key="12">
    <source>
        <dbReference type="RuleBase" id="RU000417"/>
    </source>
</evidence>
<dbReference type="InterPro" id="IPR001025">
    <property type="entry name" value="BAH_dom"/>
</dbReference>
<feature type="compositionally biased region" description="Acidic residues" evidence="13">
    <location>
        <begin position="703"/>
        <end position="728"/>
    </location>
</feature>
<dbReference type="InterPro" id="IPR018117">
    <property type="entry name" value="C5_DNA_meth_AS"/>
</dbReference>
<evidence type="ECO:0000256" key="9">
    <source>
        <dbReference type="PIRSR" id="PIRSR037404-1"/>
    </source>
</evidence>
<dbReference type="FunFam" id="2.30.30.490:FF:000009">
    <property type="entry name" value="DNA (cytosine-5)-methyltransferase"/>
    <property type="match status" value="1"/>
</dbReference>
<keyword evidence="2 8" id="KW-0489">Methyltransferase</keyword>
<keyword evidence="6 8" id="KW-0238">DNA-binding</keyword>
<comment type="caution">
    <text evidence="15">The sequence shown here is derived from an EMBL/GenBank/DDBJ whole genome shotgun (WGS) entry which is preliminary data.</text>
</comment>
<evidence type="ECO:0000313" key="16">
    <source>
        <dbReference type="Proteomes" id="UP001151752"/>
    </source>
</evidence>
<dbReference type="GO" id="GO:0003886">
    <property type="term" value="F:DNA (cytosine-5-)-methyltransferase activity"/>
    <property type="evidence" value="ECO:0007669"/>
    <property type="project" value="UniProtKB-UniRule"/>
</dbReference>
<dbReference type="EMBL" id="JAPFFM010000010">
    <property type="protein sequence ID" value="KAJ6738841.1"/>
    <property type="molecule type" value="Genomic_DNA"/>
</dbReference>
<feature type="domain" description="BAH" evidence="14">
    <location>
        <begin position="951"/>
        <end position="1090"/>
    </location>
</feature>
<evidence type="ECO:0000256" key="4">
    <source>
        <dbReference type="ARBA" id="ARBA00022691"/>
    </source>
</evidence>
<comment type="subcellular location">
    <subcellularLocation>
        <location evidence="1 8">Nucleus</location>
    </subcellularLocation>
</comment>
<dbReference type="InterPro" id="IPR043151">
    <property type="entry name" value="BAH_sf"/>
</dbReference>
<evidence type="ECO:0000259" key="14">
    <source>
        <dbReference type="PROSITE" id="PS51038"/>
    </source>
</evidence>
<dbReference type="Pfam" id="PF12047">
    <property type="entry name" value="DNMT1-RFD"/>
    <property type="match status" value="2"/>
</dbReference>
<feature type="region of interest" description="Disordered" evidence="13">
    <location>
        <begin position="703"/>
        <end position="760"/>
    </location>
</feature>
<dbReference type="PROSITE" id="PS00095">
    <property type="entry name" value="C5_MTASE_2"/>
    <property type="match status" value="1"/>
</dbReference>
<dbReference type="GO" id="GO:0006346">
    <property type="term" value="P:DNA methylation-dependent constitutive heterochromatin formation"/>
    <property type="evidence" value="ECO:0007669"/>
    <property type="project" value="InterPro"/>
</dbReference>
<evidence type="ECO:0000256" key="11">
    <source>
        <dbReference type="RuleBase" id="RU000416"/>
    </source>
</evidence>
<evidence type="ECO:0000256" key="5">
    <source>
        <dbReference type="ARBA" id="ARBA00022737"/>
    </source>
</evidence>
<keyword evidence="7 8" id="KW-0539">Nucleus</keyword>
<dbReference type="FunFam" id="3.90.120.10:FF:000004">
    <property type="entry name" value="DNA (cytosine-5)-methyltransferase"/>
    <property type="match status" value="1"/>
</dbReference>
<feature type="compositionally biased region" description="Polar residues" evidence="13">
    <location>
        <begin position="7"/>
        <end position="24"/>
    </location>
</feature>
<dbReference type="InterPro" id="IPR001525">
    <property type="entry name" value="C5_MeTfrase"/>
</dbReference>